<evidence type="ECO:0000259" key="1">
    <source>
        <dbReference type="Pfam" id="PF00534"/>
    </source>
</evidence>
<feature type="domain" description="Glycosyltransferase subfamily 4-like N-terminal" evidence="2">
    <location>
        <begin position="66"/>
        <end position="165"/>
    </location>
</feature>
<keyword evidence="4" id="KW-1185">Reference proteome</keyword>
<comment type="caution">
    <text evidence="3">The sequence shown here is derived from an EMBL/GenBank/DDBJ whole genome shotgun (WGS) entry which is preliminary data.</text>
</comment>
<dbReference type="SUPFAM" id="SSF53756">
    <property type="entry name" value="UDP-Glycosyltransferase/glycogen phosphorylase"/>
    <property type="match status" value="1"/>
</dbReference>
<dbReference type="PANTHER" id="PTHR12526:SF638">
    <property type="entry name" value="SPORE COAT PROTEIN SA"/>
    <property type="match status" value="1"/>
</dbReference>
<dbReference type="InterPro" id="IPR028098">
    <property type="entry name" value="Glyco_trans_4-like_N"/>
</dbReference>
<dbReference type="PANTHER" id="PTHR12526">
    <property type="entry name" value="GLYCOSYLTRANSFERASE"/>
    <property type="match status" value="1"/>
</dbReference>
<protein>
    <submittedName>
        <fullName evidence="3">Glycosyl transferase</fullName>
    </submittedName>
</protein>
<dbReference type="RefSeq" id="WP_071310954.1">
    <property type="nucleotide sequence ID" value="NZ_MLQR01000050.1"/>
</dbReference>
<dbReference type="Pfam" id="PF13439">
    <property type="entry name" value="Glyco_transf_4"/>
    <property type="match status" value="1"/>
</dbReference>
<dbReference type="Gene3D" id="3.40.50.2000">
    <property type="entry name" value="Glycogen Phosphorylase B"/>
    <property type="match status" value="2"/>
</dbReference>
<keyword evidence="3" id="KW-0808">Transferase</keyword>
<organism evidence="3 4">
    <name type="scientific">Anaerobacillus alkalilacustris</name>
    <dbReference type="NCBI Taxonomy" id="393763"/>
    <lineage>
        <taxon>Bacteria</taxon>
        <taxon>Bacillati</taxon>
        <taxon>Bacillota</taxon>
        <taxon>Bacilli</taxon>
        <taxon>Bacillales</taxon>
        <taxon>Bacillaceae</taxon>
        <taxon>Anaerobacillus</taxon>
    </lineage>
</organism>
<gene>
    <name evidence="3" type="ORF">BKP37_17695</name>
</gene>
<dbReference type="Pfam" id="PF00534">
    <property type="entry name" value="Glycos_transf_1"/>
    <property type="match status" value="1"/>
</dbReference>
<dbReference type="AlphaFoldDB" id="A0A1S2LDB1"/>
<name>A0A1S2LDB1_9BACI</name>
<sequence length="389" mass="44925">MKLAFICTESLPSPAIKGGAIQMMIDGVTPFLKKKFQLTIYSVTDPELPKYEMKDGVEYIRYPLDQYVEKIAENLKKQQFDIIHVFNRPKYIPIYKKSSPTSKIILGLHNDMFSEVKISTQLGKEVVETVNQIVTISNYIKETIVSRFGEANQKTKVVYSGVNLDDYPPLWSEKGKEIRNIYRNRFGVVDKQVIFFSGRLTKNKGAHLLIKAMKKIVRKYPKTLLIITGGKWFSDNEPNRYTQYLYRLAKPIENNVLFTKFIPAHEIPNLFLMSDIFVCSSQWQEPLARVHYEAMAACLPVITTDRGGNAEVISHKFNGYLVDEFNKVNSYVKAIDYFLQNQELSSWIARNGRNFVEANFQFHHVADRLETVYLTCLEEKNNPNDSNKV</sequence>
<feature type="domain" description="Glycosyl transferase family 1" evidence="1">
    <location>
        <begin position="189"/>
        <end position="354"/>
    </location>
</feature>
<dbReference type="InterPro" id="IPR001296">
    <property type="entry name" value="Glyco_trans_1"/>
</dbReference>
<evidence type="ECO:0000259" key="2">
    <source>
        <dbReference type="Pfam" id="PF13439"/>
    </source>
</evidence>
<dbReference type="GO" id="GO:0016757">
    <property type="term" value="F:glycosyltransferase activity"/>
    <property type="evidence" value="ECO:0007669"/>
    <property type="project" value="InterPro"/>
</dbReference>
<dbReference type="Proteomes" id="UP000179524">
    <property type="component" value="Unassembled WGS sequence"/>
</dbReference>
<proteinExistence type="predicted"/>
<dbReference type="CDD" id="cd03801">
    <property type="entry name" value="GT4_PimA-like"/>
    <property type="match status" value="1"/>
</dbReference>
<accession>A0A1S2LDB1</accession>
<evidence type="ECO:0000313" key="3">
    <source>
        <dbReference type="EMBL" id="OIJ10381.1"/>
    </source>
</evidence>
<reference evidence="3 4" key="1">
    <citation type="submission" date="2016-10" db="EMBL/GenBank/DDBJ databases">
        <title>Draft genome sequences of four alkaliphilic bacteria belonging to the Anaerobacillus genus.</title>
        <authorList>
            <person name="Bassil N.M."/>
            <person name="Lloyd J.R."/>
        </authorList>
    </citation>
    <scope>NUCLEOTIDE SEQUENCE [LARGE SCALE GENOMIC DNA]</scope>
    <source>
        <strain evidence="3 4">DSM 18345</strain>
    </source>
</reference>
<dbReference type="EMBL" id="MLQR01000050">
    <property type="protein sequence ID" value="OIJ10381.1"/>
    <property type="molecule type" value="Genomic_DNA"/>
</dbReference>
<evidence type="ECO:0000313" key="4">
    <source>
        <dbReference type="Proteomes" id="UP000179524"/>
    </source>
</evidence>
<dbReference type="OrthoDB" id="139410at2"/>